<protein>
    <submittedName>
        <fullName evidence="1">Uncharacterized protein</fullName>
    </submittedName>
</protein>
<dbReference type="Proteomes" id="UP000198625">
    <property type="component" value="Unassembled WGS sequence"/>
</dbReference>
<dbReference type="EMBL" id="FNQE01000032">
    <property type="protein sequence ID" value="SDZ29781.1"/>
    <property type="molecule type" value="Genomic_DNA"/>
</dbReference>
<name>A0A1H3RWZ8_9FIRM</name>
<dbReference type="OrthoDB" id="1950456at2"/>
<dbReference type="AlphaFoldDB" id="A0A1H3RWZ8"/>
<sequence>MLEANIEKFIVNGCKEEVRIYANTNSRSNTTGYAKDQWTYMVEIMIITIKCLIPRDASHGSVIDYDRFNEELNLWYYYRHGDNQSLLASILKKEAHYWEYSDDSIYSRIPPIVFANEDWKLVKNQVLKNILYTTGRISSLIEGLVLAKLLSVLVSTPNIKVDDLINEMKEEIMCFSQKEFIENFTEYFKHPLNKYKGNYTIDFERKRIEVLNVLNRIYDKTEYKILKAALSFLCESKSEGYDSNFFISGLIGLRSNISDSTSIKDEEFIRNLCGFLVKLRKGRITGESLYIDKYVLPDIFQYKEGDVFFHSLLKKSQVIRRINDGNSIICFIRTRSGIYRFVKHLNT</sequence>
<evidence type="ECO:0000313" key="2">
    <source>
        <dbReference type="Proteomes" id="UP000198625"/>
    </source>
</evidence>
<proteinExistence type="predicted"/>
<dbReference type="RefSeq" id="WP_091732050.1">
    <property type="nucleotide sequence ID" value="NZ_FNQE01000032.1"/>
</dbReference>
<accession>A0A1H3RWZ8</accession>
<keyword evidence="2" id="KW-1185">Reference proteome</keyword>
<reference evidence="2" key="1">
    <citation type="submission" date="2016-10" db="EMBL/GenBank/DDBJ databases">
        <authorList>
            <person name="Varghese N."/>
            <person name="Submissions S."/>
        </authorList>
    </citation>
    <scope>NUCLEOTIDE SEQUENCE [LARGE SCALE GENOMIC DNA]</scope>
    <source>
        <strain evidence="2">DSM 21650</strain>
    </source>
</reference>
<evidence type="ECO:0000313" key="1">
    <source>
        <dbReference type="EMBL" id="SDZ29781.1"/>
    </source>
</evidence>
<dbReference type="STRING" id="415015.SAMN05660462_02588"/>
<gene>
    <name evidence="1" type="ORF">SAMN05660462_02588</name>
</gene>
<organism evidence="1 2">
    <name type="scientific">Proteiniborus ethanoligenes</name>
    <dbReference type="NCBI Taxonomy" id="415015"/>
    <lineage>
        <taxon>Bacteria</taxon>
        <taxon>Bacillati</taxon>
        <taxon>Bacillota</taxon>
        <taxon>Clostridia</taxon>
        <taxon>Eubacteriales</taxon>
        <taxon>Proteiniborus</taxon>
    </lineage>
</organism>